<protein>
    <submittedName>
        <fullName evidence="1">Uncharacterized protein</fullName>
    </submittedName>
</protein>
<keyword evidence="2" id="KW-1185">Reference proteome</keyword>
<name>A0AAQ3MTU8_VIGMU</name>
<accession>A0AAQ3MTU8</accession>
<proteinExistence type="predicted"/>
<dbReference type="AlphaFoldDB" id="A0AAQ3MTU8"/>
<dbReference type="EMBL" id="CP144692">
    <property type="protein sequence ID" value="WVY97524.1"/>
    <property type="molecule type" value="Genomic_DNA"/>
</dbReference>
<organism evidence="1 2">
    <name type="scientific">Vigna mungo</name>
    <name type="common">Black gram</name>
    <name type="synonym">Phaseolus mungo</name>
    <dbReference type="NCBI Taxonomy" id="3915"/>
    <lineage>
        <taxon>Eukaryota</taxon>
        <taxon>Viridiplantae</taxon>
        <taxon>Streptophyta</taxon>
        <taxon>Embryophyta</taxon>
        <taxon>Tracheophyta</taxon>
        <taxon>Spermatophyta</taxon>
        <taxon>Magnoliopsida</taxon>
        <taxon>eudicotyledons</taxon>
        <taxon>Gunneridae</taxon>
        <taxon>Pentapetalae</taxon>
        <taxon>rosids</taxon>
        <taxon>fabids</taxon>
        <taxon>Fabales</taxon>
        <taxon>Fabaceae</taxon>
        <taxon>Papilionoideae</taxon>
        <taxon>50 kb inversion clade</taxon>
        <taxon>NPAAA clade</taxon>
        <taxon>indigoferoid/millettioid clade</taxon>
        <taxon>Phaseoleae</taxon>
        <taxon>Vigna</taxon>
    </lineage>
</organism>
<evidence type="ECO:0000313" key="2">
    <source>
        <dbReference type="Proteomes" id="UP001374535"/>
    </source>
</evidence>
<reference evidence="1 2" key="1">
    <citation type="journal article" date="2023" name="Life. Sci Alliance">
        <title>Evolutionary insights into 3D genome organization and epigenetic landscape of Vigna mungo.</title>
        <authorList>
            <person name="Junaid A."/>
            <person name="Singh B."/>
            <person name="Bhatia S."/>
        </authorList>
    </citation>
    <scope>NUCLEOTIDE SEQUENCE [LARGE SCALE GENOMIC DNA]</scope>
    <source>
        <strain evidence="1">Urdbean</strain>
    </source>
</reference>
<sequence>MEVGEMDGKEPQVEVPLVPATLIKPVPLKPVPIYTPGVINQMGYHANGAVACVEFSIGQEKLCRSDIGSDVARDSGKTGEHTKHTLLAVATEFHRIPHLHLTMRTKKADK</sequence>
<gene>
    <name evidence="1" type="ORF">V8G54_029675</name>
</gene>
<dbReference type="Proteomes" id="UP001374535">
    <property type="component" value="Chromosome 9"/>
</dbReference>
<evidence type="ECO:0000313" key="1">
    <source>
        <dbReference type="EMBL" id="WVY97524.1"/>
    </source>
</evidence>